<evidence type="ECO:0000259" key="2">
    <source>
        <dbReference type="Pfam" id="PF18922"/>
    </source>
</evidence>
<dbReference type="GeneID" id="41971418"/>
<feature type="compositionally biased region" description="Acidic residues" evidence="1">
    <location>
        <begin position="373"/>
        <end position="386"/>
    </location>
</feature>
<dbReference type="EMBL" id="SKBQ01000018">
    <property type="protein sequence ID" value="TPX16322.1"/>
    <property type="molecule type" value="Genomic_DNA"/>
</dbReference>
<accession>A0A507B216</accession>
<feature type="domain" description="DUF5672" evidence="2">
    <location>
        <begin position="136"/>
        <end position="276"/>
    </location>
</feature>
<comment type="caution">
    <text evidence="3">The sequence shown here is derived from an EMBL/GenBank/DDBJ whole genome shotgun (WGS) entry which is preliminary data.</text>
</comment>
<dbReference type="InParanoid" id="A0A507B216"/>
<name>A0A507B216_9PEZI</name>
<gene>
    <name evidence="3" type="ORF">E0L32_003971</name>
</gene>
<dbReference type="STRING" id="1093900.A0A507B216"/>
<reference evidence="3 4" key="1">
    <citation type="submission" date="2019-06" db="EMBL/GenBank/DDBJ databases">
        <title>Draft genome sequence of the filamentous fungus Phialemoniopsis curvata isolated from diesel fuel.</title>
        <authorList>
            <person name="Varaljay V.A."/>
            <person name="Lyon W.J."/>
            <person name="Crouch A.L."/>
            <person name="Drake C.E."/>
            <person name="Hollomon J.M."/>
            <person name="Nadeau L.J."/>
            <person name="Nunn H.S."/>
            <person name="Stevenson B.S."/>
            <person name="Bojanowski C.L."/>
            <person name="Crookes-Goodson W.J."/>
        </authorList>
    </citation>
    <scope>NUCLEOTIDE SEQUENCE [LARGE SCALE GENOMIC DNA]</scope>
    <source>
        <strain evidence="3 4">D216</strain>
    </source>
</reference>
<feature type="region of interest" description="Disordered" evidence="1">
    <location>
        <begin position="359"/>
        <end position="386"/>
    </location>
</feature>
<keyword evidence="4" id="KW-1185">Reference proteome</keyword>
<dbReference type="InterPro" id="IPR043729">
    <property type="entry name" value="DUF5672"/>
</dbReference>
<proteinExistence type="predicted"/>
<evidence type="ECO:0000313" key="3">
    <source>
        <dbReference type="EMBL" id="TPX16322.1"/>
    </source>
</evidence>
<dbReference type="AlphaFoldDB" id="A0A507B216"/>
<protein>
    <recommendedName>
        <fullName evidence="2">DUF5672 domain-containing protein</fullName>
    </recommendedName>
</protein>
<organism evidence="3 4">
    <name type="scientific">Thyridium curvatum</name>
    <dbReference type="NCBI Taxonomy" id="1093900"/>
    <lineage>
        <taxon>Eukaryota</taxon>
        <taxon>Fungi</taxon>
        <taxon>Dikarya</taxon>
        <taxon>Ascomycota</taxon>
        <taxon>Pezizomycotina</taxon>
        <taxon>Sordariomycetes</taxon>
        <taxon>Sordariomycetidae</taxon>
        <taxon>Thyridiales</taxon>
        <taxon>Thyridiaceae</taxon>
        <taxon>Thyridium</taxon>
    </lineage>
</organism>
<evidence type="ECO:0000256" key="1">
    <source>
        <dbReference type="SAM" id="MobiDB-lite"/>
    </source>
</evidence>
<sequence length="386" mass="43490">MLKFAGAWDRSRDLASSIWSRTTRRMRIVGAFALFIILSLSLLASFPIHRSFSYPKIGSSGGGNGAVNWQQGVVYNESKVALLIENRANPILAPLMLHFISVVPPDWRFRFMGSNESVEFISRSAAIREHVKAGKLDLTYIPNNVTIKDQEDISSFLTTRWLYEYTLQPAEWLLVFQTDSMLCANSMNTIDDYLHYHWIGAPWGPNRYWGGNGGLSIRRVSAIVEVLREQVRTPHSEPEDVWLSERLSHRPDAVVADSEISLGFSGEGYSGKPVEIAHGKGTSLKLAAEGQLVEGIDSWREGFYEPMGYHTGASGNTLHGPIWGSPEKRAHIWKYCPEMKMTLNMDVAKYVPGNCSANWKRKKRDVARQPPVGEEEEQEEEEDKDA</sequence>
<dbReference type="Proteomes" id="UP000319257">
    <property type="component" value="Unassembled WGS sequence"/>
</dbReference>
<dbReference type="OrthoDB" id="10025998at2759"/>
<dbReference type="RefSeq" id="XP_030998033.1">
    <property type="nucleotide sequence ID" value="XM_031138329.1"/>
</dbReference>
<dbReference type="Pfam" id="PF18922">
    <property type="entry name" value="DUF5672"/>
    <property type="match status" value="1"/>
</dbReference>
<evidence type="ECO:0000313" key="4">
    <source>
        <dbReference type="Proteomes" id="UP000319257"/>
    </source>
</evidence>